<dbReference type="EMBL" id="JAJKFW010000003">
    <property type="protein sequence ID" value="MCC9640809.1"/>
    <property type="molecule type" value="Genomic_DNA"/>
</dbReference>
<reference evidence="2" key="1">
    <citation type="submission" date="2021-11" db="EMBL/GenBank/DDBJ databases">
        <title>Genome sequence.</title>
        <authorList>
            <person name="Sun Q."/>
        </authorList>
    </citation>
    <scope>NUCLEOTIDE SEQUENCE</scope>
    <source>
        <strain evidence="2">JC740</strain>
    </source>
</reference>
<feature type="chain" id="PRO_5046938561" evidence="1">
    <location>
        <begin position="35"/>
        <end position="371"/>
    </location>
</feature>
<keyword evidence="3" id="KW-1185">Reference proteome</keyword>
<organism evidence="2 3">
    <name type="scientific">Rhodopirellula halodulae</name>
    <dbReference type="NCBI Taxonomy" id="2894198"/>
    <lineage>
        <taxon>Bacteria</taxon>
        <taxon>Pseudomonadati</taxon>
        <taxon>Planctomycetota</taxon>
        <taxon>Planctomycetia</taxon>
        <taxon>Pirellulales</taxon>
        <taxon>Pirellulaceae</taxon>
        <taxon>Rhodopirellula</taxon>
    </lineage>
</organism>
<comment type="caution">
    <text evidence="2">The sequence shown here is derived from an EMBL/GenBank/DDBJ whole genome shotgun (WGS) entry which is preliminary data.</text>
</comment>
<evidence type="ECO:0000256" key="1">
    <source>
        <dbReference type="SAM" id="SignalP"/>
    </source>
</evidence>
<sequence>MNSGRFNWRFVKTCGLASLAMLMGGIVASPAASAGHGACCDPMGVFSCDENTCDDWCCDASGCEGVCDAGCDRGCDGLGCSGCKACSCLLSLKDCLRQSDHCFDDFISPMIDFVHFEDPRNLTELRPIFVTHQFPNTLGPGNIPAGGSVQLFALQFRIALTERLSLIAVKDGYILDNSEGALDTLVLDSGWADVSAGLKYNFIRNTQTGTLVSGGLTYEIPLGSEQAAQAVGDGEFHFFASGGQRLWGGNAHLLTSFGWQLPVDQSVQSTTVHWNNHFDVKLTDRVYLFTENSWWHWVDEAEVGAALGVSGQDLINLGSTNVEGNDLVTHNVGMKYKPNRNVEAGVAYEFPLTEFKDVIEDRVTLDLILRY</sequence>
<feature type="signal peptide" evidence="1">
    <location>
        <begin position="1"/>
        <end position="34"/>
    </location>
</feature>
<proteinExistence type="predicted"/>
<dbReference type="Proteomes" id="UP001430306">
    <property type="component" value="Unassembled WGS sequence"/>
</dbReference>
<protein>
    <submittedName>
        <fullName evidence="2">Uncharacterized protein</fullName>
    </submittedName>
</protein>
<accession>A0ABS8NBL1</accession>
<name>A0ABS8NBL1_9BACT</name>
<evidence type="ECO:0000313" key="3">
    <source>
        <dbReference type="Proteomes" id="UP001430306"/>
    </source>
</evidence>
<keyword evidence="1" id="KW-0732">Signal</keyword>
<gene>
    <name evidence="2" type="ORF">LOC71_00865</name>
</gene>
<evidence type="ECO:0000313" key="2">
    <source>
        <dbReference type="EMBL" id="MCC9640809.1"/>
    </source>
</evidence>